<dbReference type="Proteomes" id="UP000789366">
    <property type="component" value="Unassembled WGS sequence"/>
</dbReference>
<organism evidence="1 2">
    <name type="scientific">Cetraspora pellucida</name>
    <dbReference type="NCBI Taxonomy" id="1433469"/>
    <lineage>
        <taxon>Eukaryota</taxon>
        <taxon>Fungi</taxon>
        <taxon>Fungi incertae sedis</taxon>
        <taxon>Mucoromycota</taxon>
        <taxon>Glomeromycotina</taxon>
        <taxon>Glomeromycetes</taxon>
        <taxon>Diversisporales</taxon>
        <taxon>Gigasporaceae</taxon>
        <taxon>Cetraspora</taxon>
    </lineage>
</organism>
<reference evidence="1" key="1">
    <citation type="submission" date="2021-06" db="EMBL/GenBank/DDBJ databases">
        <authorList>
            <person name="Kallberg Y."/>
            <person name="Tangrot J."/>
            <person name="Rosling A."/>
        </authorList>
    </citation>
    <scope>NUCLEOTIDE SEQUENCE</scope>
    <source>
        <strain evidence="1">28 12/20/2015</strain>
    </source>
</reference>
<keyword evidence="2" id="KW-1185">Reference proteome</keyword>
<sequence>DQVAAACFLKEEPTVFQIVSLAFLNPSTLADYKVKPTRNDEIKSFDIEVFK</sequence>
<proteinExistence type="predicted"/>
<evidence type="ECO:0000313" key="1">
    <source>
        <dbReference type="EMBL" id="CAG8653529.1"/>
    </source>
</evidence>
<comment type="caution">
    <text evidence="1">The sequence shown here is derived from an EMBL/GenBank/DDBJ whole genome shotgun (WGS) entry which is preliminary data.</text>
</comment>
<feature type="non-terminal residue" evidence="1">
    <location>
        <position position="1"/>
    </location>
</feature>
<gene>
    <name evidence="1" type="ORF">SPELUC_LOCUS9006</name>
</gene>
<dbReference type="EMBL" id="CAJVPW010014405">
    <property type="protein sequence ID" value="CAG8653529.1"/>
    <property type="molecule type" value="Genomic_DNA"/>
</dbReference>
<accession>A0ACA9NJA3</accession>
<evidence type="ECO:0000313" key="2">
    <source>
        <dbReference type="Proteomes" id="UP000789366"/>
    </source>
</evidence>
<protein>
    <submittedName>
        <fullName evidence="1">273_t:CDS:1</fullName>
    </submittedName>
</protein>
<name>A0ACA9NJA3_9GLOM</name>